<dbReference type="EMBL" id="BK014805">
    <property type="protein sequence ID" value="DAD76602.1"/>
    <property type="molecule type" value="Genomic_DNA"/>
</dbReference>
<evidence type="ECO:0000313" key="2">
    <source>
        <dbReference type="EMBL" id="DAD76602.1"/>
    </source>
</evidence>
<dbReference type="GO" id="GO:0016779">
    <property type="term" value="F:nucleotidyltransferase activity"/>
    <property type="evidence" value="ECO:0007669"/>
    <property type="project" value="InterPro"/>
</dbReference>
<accession>A0A8S5M2Z1</accession>
<protein>
    <submittedName>
        <fullName evidence="2">Kanamycin nucleotidyltransferase</fullName>
    </submittedName>
</protein>
<reference evidence="2" key="1">
    <citation type="journal article" date="2021" name="Proc. Natl. Acad. Sci. U.S.A.">
        <title>A Catalog of Tens of Thousands of Viruses from Human Metagenomes Reveals Hidden Associations with Chronic Diseases.</title>
        <authorList>
            <person name="Tisza M.J."/>
            <person name="Buck C.B."/>
        </authorList>
    </citation>
    <scope>NUCLEOTIDE SEQUENCE</scope>
    <source>
        <strain evidence="2">CtOkv13</strain>
    </source>
</reference>
<sequence>MIKMINQENYEDFFSEVRNSQVFNEIMDTYDVQLVYLGGSRALGYANETSDYDVICWIDDPDLNLLYDNKNLKLSNYPHAHMFIHSIQASYGIFTEDPQFAD</sequence>
<proteinExistence type="predicted"/>
<name>A0A8S5M2Z1_9CAUD</name>
<dbReference type="InterPro" id="IPR043519">
    <property type="entry name" value="NT_sf"/>
</dbReference>
<evidence type="ECO:0000259" key="1">
    <source>
        <dbReference type="Pfam" id="PF01909"/>
    </source>
</evidence>
<dbReference type="Pfam" id="PF01909">
    <property type="entry name" value="NTP_transf_2"/>
    <property type="match status" value="1"/>
</dbReference>
<dbReference type="CDD" id="cd05403">
    <property type="entry name" value="NT_KNTase_like"/>
    <property type="match status" value="1"/>
</dbReference>
<dbReference type="InterPro" id="IPR002934">
    <property type="entry name" value="Polymerase_NTP_transf_dom"/>
</dbReference>
<organism evidence="2">
    <name type="scientific">Siphoviridae sp. ctOkv13</name>
    <dbReference type="NCBI Taxonomy" id="2826314"/>
    <lineage>
        <taxon>Viruses</taxon>
        <taxon>Duplodnaviria</taxon>
        <taxon>Heunggongvirae</taxon>
        <taxon>Uroviricota</taxon>
        <taxon>Caudoviricetes</taxon>
    </lineage>
</organism>
<feature type="domain" description="Polymerase nucleotidyl transferase" evidence="1">
    <location>
        <begin position="25"/>
        <end position="62"/>
    </location>
</feature>
<dbReference type="Gene3D" id="3.30.460.10">
    <property type="entry name" value="Beta Polymerase, domain 2"/>
    <property type="match status" value="1"/>
</dbReference>
<dbReference type="SUPFAM" id="SSF81301">
    <property type="entry name" value="Nucleotidyltransferase"/>
    <property type="match status" value="1"/>
</dbReference>